<comment type="pathway">
    <text evidence="1 8">Amino-acid biosynthesis; L-arginine biosynthesis; N(2)-acetyl-L-ornithine from L-glutamate: step 1/4.</text>
</comment>
<organism evidence="10 11">
    <name type="scientific">Chromatocurvus halotolerans</name>
    <dbReference type="NCBI Taxonomy" id="1132028"/>
    <lineage>
        <taxon>Bacteria</taxon>
        <taxon>Pseudomonadati</taxon>
        <taxon>Pseudomonadota</taxon>
        <taxon>Gammaproteobacteria</taxon>
        <taxon>Cellvibrionales</taxon>
        <taxon>Halieaceae</taxon>
        <taxon>Chromatocurvus</taxon>
    </lineage>
</organism>
<evidence type="ECO:0000256" key="3">
    <source>
        <dbReference type="ARBA" id="ARBA00022571"/>
    </source>
</evidence>
<dbReference type="InterPro" id="IPR000182">
    <property type="entry name" value="GNAT_dom"/>
</dbReference>
<evidence type="ECO:0000256" key="5">
    <source>
        <dbReference type="ARBA" id="ARBA00022679"/>
    </source>
</evidence>
<keyword evidence="5 8" id="KW-0808">Transferase</keyword>
<reference evidence="10 11" key="1">
    <citation type="submission" date="2019-03" db="EMBL/GenBank/DDBJ databases">
        <title>Genomic Encyclopedia of Type Strains, Phase IV (KMG-IV): sequencing the most valuable type-strain genomes for metagenomic binning, comparative biology and taxonomic classification.</title>
        <authorList>
            <person name="Goeker M."/>
        </authorList>
    </citation>
    <scope>NUCLEOTIDE SEQUENCE [LARGE SCALE GENOMIC DNA]</scope>
    <source>
        <strain evidence="10 11">DSM 23344</strain>
    </source>
</reference>
<dbReference type="GO" id="GO:0005737">
    <property type="term" value="C:cytoplasm"/>
    <property type="evidence" value="ECO:0007669"/>
    <property type="project" value="UniProtKB-SubCell"/>
</dbReference>
<evidence type="ECO:0000259" key="9">
    <source>
        <dbReference type="PROSITE" id="PS51186"/>
    </source>
</evidence>
<accession>A0A4R2KSR0</accession>
<evidence type="ECO:0000313" key="10">
    <source>
        <dbReference type="EMBL" id="TCO73198.1"/>
    </source>
</evidence>
<evidence type="ECO:0000256" key="2">
    <source>
        <dbReference type="ARBA" id="ARBA00009145"/>
    </source>
</evidence>
<dbReference type="SUPFAM" id="SSF53633">
    <property type="entry name" value="Carbamate kinase-like"/>
    <property type="match status" value="1"/>
</dbReference>
<comment type="subcellular location">
    <subcellularLocation>
        <location evidence="8">Cytoplasm</location>
    </subcellularLocation>
</comment>
<dbReference type="Gene3D" id="3.40.630.30">
    <property type="match status" value="1"/>
</dbReference>
<proteinExistence type="inferred from homology"/>
<evidence type="ECO:0000256" key="6">
    <source>
        <dbReference type="ARBA" id="ARBA00023315"/>
    </source>
</evidence>
<comment type="similarity">
    <text evidence="2 8">Belongs to the acetyltransferase family. ArgA subfamily.</text>
</comment>
<comment type="caution">
    <text evidence="10">The sequence shown here is derived from an EMBL/GenBank/DDBJ whole genome shotgun (WGS) entry which is preliminary data.</text>
</comment>
<dbReference type="PROSITE" id="PS51186">
    <property type="entry name" value="GNAT"/>
    <property type="match status" value="1"/>
</dbReference>
<evidence type="ECO:0000256" key="4">
    <source>
        <dbReference type="ARBA" id="ARBA00022605"/>
    </source>
</evidence>
<feature type="domain" description="N-acetyltransferase" evidence="9">
    <location>
        <begin position="288"/>
        <end position="427"/>
    </location>
</feature>
<dbReference type="PANTHER" id="PTHR30602">
    <property type="entry name" value="AMINO-ACID ACETYLTRANSFERASE"/>
    <property type="match status" value="1"/>
</dbReference>
<keyword evidence="8" id="KW-0963">Cytoplasm</keyword>
<dbReference type="GO" id="GO:0006526">
    <property type="term" value="P:L-arginine biosynthetic process"/>
    <property type="evidence" value="ECO:0007669"/>
    <property type="project" value="UniProtKB-UniRule"/>
</dbReference>
<dbReference type="SUPFAM" id="SSF55729">
    <property type="entry name" value="Acyl-CoA N-acyltransferases (Nat)"/>
    <property type="match status" value="1"/>
</dbReference>
<sequence length="440" mass="48327">MTEHGSGDFDWFRNTAPYINSHRGKRFVLMIGGEVASEGALAGLIHDIALLSSLGVHLVLVHGSRPQIEIRLQRAGIRTDFHRGMRICDSEAMASVRDAAGALRVDIEALLSMGLPNSPMQGADLRICSGNFVTGRPIGVLDGVDHHLTGRVRSIDGDGIRQQLSAGSLVLLSPLGYSPTGEVFNLSLDDIAVHTAVAIGAEKLIMFGAGAGVHDGEGRLVRQCAVEEIPQLAVADATQKALVDTAGRACRQGVPRCHIISYREDGALLRELFTHDGSGTLITRRPWEQSRRARIDDVGGILELIQPLEEEGVLVKRSREMLEAEIERFRLLERDGRIIACAALYPCPPDDCGEIACIVSHPDYRGESRGRRLLGELEQEARSIGLNRVFVLTTQTAHWFIEQGFEEASRDALPPQRRDLYNLQRNSKVFFKRLRSPSGR</sequence>
<dbReference type="InterPro" id="IPR010167">
    <property type="entry name" value="NH2A_AcTrfase"/>
</dbReference>
<keyword evidence="11" id="KW-1185">Reference proteome</keyword>
<dbReference type="EC" id="2.3.1.1" evidence="8"/>
<dbReference type="OrthoDB" id="9802238at2"/>
<name>A0A4R2KSR0_9GAMM</name>
<dbReference type="HAMAP" id="MF_01105">
    <property type="entry name" value="N_acetyl_glu_synth"/>
    <property type="match status" value="1"/>
</dbReference>
<dbReference type="PIRSF" id="PIRSF000423">
    <property type="entry name" value="ArgA"/>
    <property type="match status" value="1"/>
</dbReference>
<comment type="miscellaneous">
    <text evidence="8">In bacteria which possess the bifunctional enzyme ornithine acetyltransferase/N-acetylglutamate synthase (ArgJ), ArgA fulfills an anaplerotic role.</text>
</comment>
<dbReference type="Gene3D" id="3.40.1160.10">
    <property type="entry name" value="Acetylglutamate kinase-like"/>
    <property type="match status" value="1"/>
</dbReference>
<dbReference type="InterPro" id="IPR001048">
    <property type="entry name" value="Asp/Glu/Uridylate_kinase"/>
</dbReference>
<evidence type="ECO:0000256" key="7">
    <source>
        <dbReference type="ARBA" id="ARBA00048372"/>
    </source>
</evidence>
<evidence type="ECO:0000313" key="11">
    <source>
        <dbReference type="Proteomes" id="UP000294980"/>
    </source>
</evidence>
<dbReference type="UniPathway" id="UPA00068">
    <property type="reaction ID" value="UER00106"/>
</dbReference>
<keyword evidence="6 8" id="KW-0012">Acyltransferase</keyword>
<gene>
    <name evidence="8" type="primary">argA</name>
    <name evidence="10" type="ORF">EV688_11634</name>
</gene>
<dbReference type="CDD" id="cd04237">
    <property type="entry name" value="AAK_NAGS-ABP"/>
    <property type="match status" value="1"/>
</dbReference>
<evidence type="ECO:0000256" key="8">
    <source>
        <dbReference type="HAMAP-Rule" id="MF_01105"/>
    </source>
</evidence>
<dbReference type="Pfam" id="PF00583">
    <property type="entry name" value="Acetyltransf_1"/>
    <property type="match status" value="1"/>
</dbReference>
<dbReference type="CDD" id="cd04301">
    <property type="entry name" value="NAT_SF"/>
    <property type="match status" value="1"/>
</dbReference>
<keyword evidence="3 8" id="KW-0055">Arginine biosynthesis</keyword>
<dbReference type="EMBL" id="SLWX01000016">
    <property type="protein sequence ID" value="TCO73198.1"/>
    <property type="molecule type" value="Genomic_DNA"/>
</dbReference>
<comment type="catalytic activity">
    <reaction evidence="7 8">
        <text>L-glutamate + acetyl-CoA = N-acetyl-L-glutamate + CoA + H(+)</text>
        <dbReference type="Rhea" id="RHEA:24292"/>
        <dbReference type="ChEBI" id="CHEBI:15378"/>
        <dbReference type="ChEBI" id="CHEBI:29985"/>
        <dbReference type="ChEBI" id="CHEBI:44337"/>
        <dbReference type="ChEBI" id="CHEBI:57287"/>
        <dbReference type="ChEBI" id="CHEBI:57288"/>
        <dbReference type="EC" id="2.3.1.1"/>
    </reaction>
</comment>
<dbReference type="NCBIfam" id="TIGR01890">
    <property type="entry name" value="N-Ac-Glu-synth"/>
    <property type="match status" value="1"/>
</dbReference>
<dbReference type="GO" id="GO:0004042">
    <property type="term" value="F:L-glutamate N-acetyltransferase activity"/>
    <property type="evidence" value="ECO:0007669"/>
    <property type="project" value="UniProtKB-UniRule"/>
</dbReference>
<dbReference type="InterPro" id="IPR016181">
    <property type="entry name" value="Acyl_CoA_acyltransferase"/>
</dbReference>
<dbReference type="Proteomes" id="UP000294980">
    <property type="component" value="Unassembled WGS sequence"/>
</dbReference>
<evidence type="ECO:0000256" key="1">
    <source>
        <dbReference type="ARBA" id="ARBA00004925"/>
    </source>
</evidence>
<keyword evidence="4 8" id="KW-0028">Amino-acid biosynthesis</keyword>
<dbReference type="InterPro" id="IPR036393">
    <property type="entry name" value="AceGlu_kinase-like_sf"/>
</dbReference>
<dbReference type="AlphaFoldDB" id="A0A4R2KSR0"/>
<dbReference type="RefSeq" id="WP_117319146.1">
    <property type="nucleotide sequence ID" value="NZ_QQSW01000020.1"/>
</dbReference>
<dbReference type="InterPro" id="IPR033719">
    <property type="entry name" value="NAGS_kin"/>
</dbReference>
<dbReference type="Pfam" id="PF00696">
    <property type="entry name" value="AA_kinase"/>
    <property type="match status" value="1"/>
</dbReference>
<protein>
    <recommendedName>
        <fullName evidence="8">Amino-acid acetyltransferase</fullName>
        <ecNumber evidence="8">2.3.1.1</ecNumber>
    </recommendedName>
    <alternativeName>
        <fullName evidence="8">N-acetylglutamate synthase</fullName>
        <shortName evidence="8">AGS</shortName>
        <shortName evidence="8">NAGS</shortName>
    </alternativeName>
</protein>
<dbReference type="NCBIfam" id="NF003641">
    <property type="entry name" value="PRK05279.1"/>
    <property type="match status" value="1"/>
</dbReference>
<dbReference type="PANTHER" id="PTHR30602:SF12">
    <property type="entry name" value="AMINO-ACID ACETYLTRANSFERASE NAGS1, CHLOROPLASTIC-RELATED"/>
    <property type="match status" value="1"/>
</dbReference>